<evidence type="ECO:0000259" key="10">
    <source>
        <dbReference type="Pfam" id="PF05193"/>
    </source>
</evidence>
<dbReference type="AlphaFoldDB" id="S8E2K7"/>
<dbReference type="HOGENOM" id="CLU_004639_1_2_1"/>
<evidence type="ECO:0000256" key="2">
    <source>
        <dbReference type="ARBA" id="ARBA00022670"/>
    </source>
</evidence>
<sequence length="1063" mass="121080">MFTMPIHKSRNDDRDYRILQLDNGLQAMVVHDAKADKAAASLDVSVGHLYDPDDMPGLAHFCEHLLFMGTELYPRENEYSEYLAKNNGNSNAFTGTSNTNYYFSVSTDALPGALARFAAFFHCPLFSPSCTSRELNAVDSEHKKNHQSDMWRIFQLNKHLSKPGHPWSKFGSGNRDSLSKVGRDEMDGDGGSVGRETRRRLVEWWSKEYCAGRMRLCVIGKGKSLDELSSMVAELFSPIPNRGQDPLPMINDHPFGPNERSSLVSVQTIMTFHAVEVSFPLPWIASQWRYQPGNFISHFLGHEGPGSLHSYLKNKGWITALSAGPQNLARGFAMIKITLNMTKPGFENWKEVTLTIFKYLNLLRASKLPAWYQREMSLLKATRFRFAEKRRPDDYAVWVTEHLSWPVDRELVLSAPQLTWEWDESDPINGGEAEMRQVLDSLTVDRGRVVLMAQKDVHERVRGASEWESEPWYGTQYRVEKLDEEFIAQAQTPNDIPELFLPGPNEFIPANLDVQKRPPLKRPLLIRDTPRTSLWHKKDDTFWVPKAHVLIDIRTPEANSSARASVMTRLFSDLVNDSLTEFAYDADLAGLSYSFSAQMLGMSVVLSGYNDKLHVLARDVFERVRNVQLRADRLEVMKDQAKRDYENFYMGPPFRVSDYYGRHLLTEQQWILAEKLAEVPTITIEEIEAHAARLLSKAHSRMLVVGNMSRDGAVELASTMKKILDFTPMDPSAMVDTALIPQDGFNYVWKTVVPNQNEPNSSLAYYMHIGSYLEPRLRVTSALLTQILSEPAFNVLRTREQLGYIVSLSQMVSPGESNIGMRIVIQSERGPVYLEERVEAFLDEMKDKLEEMSAAEFREQQAGLERRWREAAKNLGEETNRYWTQVDSGYLDFLRRDHDASLVKNITKADVLALFMSRVHPSSRTRAKISTHLHSQKPRPKKIGLAAMEAFEALLLDKDITVDTQKWREELAGEGEPLLTQFGKYWQETMSSRSPPVSSEVAQELMAALPAIMDKNPAEADYEGTIKDGVRFIEDPEAFKASLKRADPPRPLVHWDDLPQAKF</sequence>
<dbReference type="eggNOG" id="KOG0959">
    <property type="taxonomic scope" value="Eukaryota"/>
</dbReference>
<evidence type="ECO:0000256" key="1">
    <source>
        <dbReference type="ARBA" id="ARBA00007261"/>
    </source>
</evidence>
<keyword evidence="4" id="KW-0378">Hydrolase</keyword>
<evidence type="ECO:0000313" key="13">
    <source>
        <dbReference type="EMBL" id="EPS99017.1"/>
    </source>
</evidence>
<dbReference type="FunCoup" id="S8E2K7">
    <property type="interactions" value="438"/>
</dbReference>
<dbReference type="Pfam" id="PF05193">
    <property type="entry name" value="Peptidase_M16_C"/>
    <property type="match status" value="1"/>
</dbReference>
<dbReference type="FunFam" id="3.30.830.10:FF:000005">
    <property type="entry name" value="nardilysin isoform X1"/>
    <property type="match status" value="1"/>
</dbReference>
<dbReference type="FunFam" id="3.30.830.10:FF:000003">
    <property type="entry name" value="Insulin-degrading enzyme"/>
    <property type="match status" value="1"/>
</dbReference>
<gene>
    <name evidence="13" type="ORF">FOMPIDRAFT_70874</name>
</gene>
<evidence type="ECO:0000256" key="4">
    <source>
        <dbReference type="ARBA" id="ARBA00022801"/>
    </source>
</evidence>
<keyword evidence="2" id="KW-0645">Protease</keyword>
<dbReference type="Pfam" id="PF00675">
    <property type="entry name" value="Peptidase_M16"/>
    <property type="match status" value="1"/>
</dbReference>
<dbReference type="InParanoid" id="S8E2K7"/>
<dbReference type="InterPro" id="IPR032632">
    <property type="entry name" value="Peptidase_M16_M"/>
</dbReference>
<dbReference type="InterPro" id="IPR007863">
    <property type="entry name" value="Peptidase_M16_C"/>
</dbReference>
<feature type="domain" description="Peptidase M16 middle/third" evidence="11">
    <location>
        <begin position="384"/>
        <end position="678"/>
    </location>
</feature>
<dbReference type="InterPro" id="IPR011765">
    <property type="entry name" value="Pept_M16_N"/>
</dbReference>
<evidence type="ECO:0000259" key="9">
    <source>
        <dbReference type="Pfam" id="PF00675"/>
    </source>
</evidence>
<dbReference type="InterPro" id="IPR011249">
    <property type="entry name" value="Metalloenz_LuxS/M16"/>
</dbReference>
<dbReference type="SUPFAM" id="SSF63411">
    <property type="entry name" value="LuxS/MPP-like metallohydrolase"/>
    <property type="match status" value="4"/>
</dbReference>
<dbReference type="Pfam" id="PF22456">
    <property type="entry name" value="PqqF-like_C_4"/>
    <property type="match status" value="1"/>
</dbReference>
<evidence type="ECO:0000256" key="7">
    <source>
        <dbReference type="RuleBase" id="RU004447"/>
    </source>
</evidence>
<evidence type="ECO:0008006" key="15">
    <source>
        <dbReference type="Google" id="ProtNLM"/>
    </source>
</evidence>
<dbReference type="GO" id="GO:0005829">
    <property type="term" value="C:cytosol"/>
    <property type="evidence" value="ECO:0007669"/>
    <property type="project" value="TreeGrafter"/>
</dbReference>
<evidence type="ECO:0000256" key="8">
    <source>
        <dbReference type="SAM" id="MobiDB-lite"/>
    </source>
</evidence>
<dbReference type="InterPro" id="IPR050626">
    <property type="entry name" value="Peptidase_M16"/>
</dbReference>
<evidence type="ECO:0000313" key="14">
    <source>
        <dbReference type="Proteomes" id="UP000015241"/>
    </source>
</evidence>
<feature type="domain" description="Coenzyme PQQ synthesis protein F-like C-terminal lobe" evidence="12">
    <location>
        <begin position="783"/>
        <end position="883"/>
    </location>
</feature>
<comment type="similarity">
    <text evidence="1 7">Belongs to the peptidase M16 family.</text>
</comment>
<dbReference type="GO" id="GO:0046872">
    <property type="term" value="F:metal ion binding"/>
    <property type="evidence" value="ECO:0007669"/>
    <property type="project" value="UniProtKB-KW"/>
</dbReference>
<evidence type="ECO:0000256" key="6">
    <source>
        <dbReference type="ARBA" id="ARBA00023049"/>
    </source>
</evidence>
<dbReference type="InterPro" id="IPR054734">
    <property type="entry name" value="PqqF-like_C_4"/>
</dbReference>
<dbReference type="PANTHER" id="PTHR43690:SF18">
    <property type="entry name" value="INSULIN-DEGRADING ENZYME-RELATED"/>
    <property type="match status" value="1"/>
</dbReference>
<dbReference type="MEROPS" id="M16.008"/>
<keyword evidence="14" id="KW-1185">Reference proteome</keyword>
<dbReference type="Proteomes" id="UP000015241">
    <property type="component" value="Unassembled WGS sequence"/>
</dbReference>
<keyword evidence="3" id="KW-0479">Metal-binding</keyword>
<feature type="region of interest" description="Disordered" evidence="8">
    <location>
        <begin position="164"/>
        <end position="193"/>
    </location>
</feature>
<keyword evidence="6" id="KW-0482">Metalloprotease</keyword>
<dbReference type="Pfam" id="PF16187">
    <property type="entry name" value="Peptidase_M16_M"/>
    <property type="match status" value="1"/>
</dbReference>
<dbReference type="OrthoDB" id="952271at2759"/>
<feature type="domain" description="Peptidase M16 C-terminal" evidence="10">
    <location>
        <begin position="197"/>
        <end position="371"/>
    </location>
</feature>
<dbReference type="PANTHER" id="PTHR43690">
    <property type="entry name" value="NARDILYSIN"/>
    <property type="match status" value="1"/>
</dbReference>
<dbReference type="Gene3D" id="3.30.830.10">
    <property type="entry name" value="Metalloenzyme, LuxS/M16 peptidase-like"/>
    <property type="match status" value="4"/>
</dbReference>
<dbReference type="FunFam" id="3.30.830.10:FF:000004">
    <property type="entry name" value="Putative insulin-degrading enzyme"/>
    <property type="match status" value="1"/>
</dbReference>
<dbReference type="GO" id="GO:0004222">
    <property type="term" value="F:metalloendopeptidase activity"/>
    <property type="evidence" value="ECO:0007669"/>
    <property type="project" value="InterPro"/>
</dbReference>
<evidence type="ECO:0000259" key="12">
    <source>
        <dbReference type="Pfam" id="PF22456"/>
    </source>
</evidence>
<evidence type="ECO:0000256" key="3">
    <source>
        <dbReference type="ARBA" id="ARBA00022723"/>
    </source>
</evidence>
<dbReference type="GO" id="GO:0043171">
    <property type="term" value="P:peptide catabolic process"/>
    <property type="evidence" value="ECO:0007669"/>
    <property type="project" value="TreeGrafter"/>
</dbReference>
<feature type="domain" description="Peptidase M16 N-terminal" evidence="9">
    <location>
        <begin position="29"/>
        <end position="164"/>
    </location>
</feature>
<accession>S8E2K7</accession>
<dbReference type="STRING" id="743788.S8E2K7"/>
<keyword evidence="5" id="KW-0862">Zinc</keyword>
<evidence type="ECO:0000256" key="5">
    <source>
        <dbReference type="ARBA" id="ARBA00022833"/>
    </source>
</evidence>
<proteinExistence type="inferred from homology"/>
<organism evidence="13 14">
    <name type="scientific">Fomitopsis schrenkii</name>
    <name type="common">Brown rot fungus</name>
    <dbReference type="NCBI Taxonomy" id="2126942"/>
    <lineage>
        <taxon>Eukaryota</taxon>
        <taxon>Fungi</taxon>
        <taxon>Dikarya</taxon>
        <taxon>Basidiomycota</taxon>
        <taxon>Agaricomycotina</taxon>
        <taxon>Agaricomycetes</taxon>
        <taxon>Polyporales</taxon>
        <taxon>Fomitopsis</taxon>
    </lineage>
</organism>
<reference evidence="13 14" key="1">
    <citation type="journal article" date="2012" name="Science">
        <title>The Paleozoic origin of enzymatic lignin decomposition reconstructed from 31 fungal genomes.</title>
        <authorList>
            <person name="Floudas D."/>
            <person name="Binder M."/>
            <person name="Riley R."/>
            <person name="Barry K."/>
            <person name="Blanchette R.A."/>
            <person name="Henrissat B."/>
            <person name="Martinez A.T."/>
            <person name="Otillar R."/>
            <person name="Spatafora J.W."/>
            <person name="Yadav J.S."/>
            <person name="Aerts A."/>
            <person name="Benoit I."/>
            <person name="Boyd A."/>
            <person name="Carlson A."/>
            <person name="Copeland A."/>
            <person name="Coutinho P.M."/>
            <person name="de Vries R.P."/>
            <person name="Ferreira P."/>
            <person name="Findley K."/>
            <person name="Foster B."/>
            <person name="Gaskell J."/>
            <person name="Glotzer D."/>
            <person name="Gorecki P."/>
            <person name="Heitman J."/>
            <person name="Hesse C."/>
            <person name="Hori C."/>
            <person name="Igarashi K."/>
            <person name="Jurgens J.A."/>
            <person name="Kallen N."/>
            <person name="Kersten P."/>
            <person name="Kohler A."/>
            <person name="Kuees U."/>
            <person name="Kumar T.K.A."/>
            <person name="Kuo A."/>
            <person name="LaButti K."/>
            <person name="Larrondo L.F."/>
            <person name="Lindquist E."/>
            <person name="Ling A."/>
            <person name="Lombard V."/>
            <person name="Lucas S."/>
            <person name="Lundell T."/>
            <person name="Martin R."/>
            <person name="McLaughlin D.J."/>
            <person name="Morgenstern I."/>
            <person name="Morin E."/>
            <person name="Murat C."/>
            <person name="Nagy L.G."/>
            <person name="Nolan M."/>
            <person name="Ohm R.A."/>
            <person name="Patyshakuliyeva A."/>
            <person name="Rokas A."/>
            <person name="Ruiz-Duenas F.J."/>
            <person name="Sabat G."/>
            <person name="Salamov A."/>
            <person name="Samejima M."/>
            <person name="Schmutz J."/>
            <person name="Slot J.C."/>
            <person name="St John F."/>
            <person name="Stenlid J."/>
            <person name="Sun H."/>
            <person name="Sun S."/>
            <person name="Syed K."/>
            <person name="Tsang A."/>
            <person name="Wiebenga A."/>
            <person name="Young D."/>
            <person name="Pisabarro A."/>
            <person name="Eastwood D.C."/>
            <person name="Martin F."/>
            <person name="Cullen D."/>
            <person name="Grigoriev I.V."/>
            <person name="Hibbett D.S."/>
        </authorList>
    </citation>
    <scope>NUCLEOTIDE SEQUENCE</scope>
    <source>
        <strain evidence="14">FP-58527</strain>
    </source>
</reference>
<protein>
    <recommendedName>
        <fullName evidence="15">Insulin-degrading enzyme</fullName>
    </recommendedName>
</protein>
<dbReference type="GO" id="GO:0051603">
    <property type="term" value="P:proteolysis involved in protein catabolic process"/>
    <property type="evidence" value="ECO:0007669"/>
    <property type="project" value="TreeGrafter"/>
</dbReference>
<evidence type="ECO:0000259" key="11">
    <source>
        <dbReference type="Pfam" id="PF16187"/>
    </source>
</evidence>
<name>S8E2K7_FOMSC</name>
<dbReference type="EMBL" id="KE504160">
    <property type="protein sequence ID" value="EPS99017.1"/>
    <property type="molecule type" value="Genomic_DNA"/>
</dbReference>
<dbReference type="InterPro" id="IPR001431">
    <property type="entry name" value="Pept_M16_Zn_BS"/>
</dbReference>
<dbReference type="GO" id="GO:0005739">
    <property type="term" value="C:mitochondrion"/>
    <property type="evidence" value="ECO:0007669"/>
    <property type="project" value="TreeGrafter"/>
</dbReference>
<dbReference type="PROSITE" id="PS00143">
    <property type="entry name" value="INSULINASE"/>
    <property type="match status" value="1"/>
</dbReference>